<dbReference type="SUPFAM" id="SSF54236">
    <property type="entry name" value="Ubiquitin-like"/>
    <property type="match status" value="1"/>
</dbReference>
<dbReference type="PANTHER" id="PTHR10562">
    <property type="entry name" value="SMALL UBIQUITIN-RELATED MODIFIER"/>
    <property type="match status" value="1"/>
</dbReference>
<protein>
    <recommendedName>
        <fullName evidence="1">Ubiquitin-like domain-containing protein</fullName>
    </recommendedName>
</protein>
<gene>
    <name evidence="2" type="ORF">E3P99_03180</name>
</gene>
<dbReference type="PROSITE" id="PS50053">
    <property type="entry name" value="UBIQUITIN_2"/>
    <property type="match status" value="1"/>
</dbReference>
<name>A0A4T0FH75_9BASI</name>
<dbReference type="InterPro" id="IPR029071">
    <property type="entry name" value="Ubiquitin-like_domsf"/>
</dbReference>
<feature type="domain" description="Ubiquitin-like" evidence="1">
    <location>
        <begin position="85"/>
        <end position="163"/>
    </location>
</feature>
<sequence>MRLAPSLLLCGHLCVPDQFGPRTKGPDEECEDYELLLAPDNVPAQFFRSSSIFQSGRHPLTECEEAPSTLTTMAENENSANENKVNLRVAYSQGGSEDEIQFSVKPTTKLGKIFAAFCSRTGQDPSAIRFTYAGDRLDENSTVKQYEMEEDDLIHAHVSQVGGL</sequence>
<dbReference type="SMART" id="SM00213">
    <property type="entry name" value="UBQ"/>
    <property type="match status" value="1"/>
</dbReference>
<dbReference type="Gene3D" id="3.10.20.90">
    <property type="entry name" value="Phosphatidylinositol 3-kinase Catalytic Subunit, Chain A, domain 1"/>
    <property type="match status" value="1"/>
</dbReference>
<dbReference type="AlphaFoldDB" id="A0A4T0FH75"/>
<reference evidence="2 3" key="1">
    <citation type="submission" date="2019-03" db="EMBL/GenBank/DDBJ databases">
        <title>Sequencing 23 genomes of Wallemia ichthyophaga.</title>
        <authorList>
            <person name="Gostincar C."/>
        </authorList>
    </citation>
    <scope>NUCLEOTIDE SEQUENCE [LARGE SCALE GENOMIC DNA]</scope>
    <source>
        <strain evidence="2 3">EXF-5753</strain>
    </source>
</reference>
<organism evidence="2 3">
    <name type="scientific">Wallemia hederae</name>
    <dbReference type="NCBI Taxonomy" id="1540922"/>
    <lineage>
        <taxon>Eukaryota</taxon>
        <taxon>Fungi</taxon>
        <taxon>Dikarya</taxon>
        <taxon>Basidiomycota</taxon>
        <taxon>Wallemiomycotina</taxon>
        <taxon>Wallemiomycetes</taxon>
        <taxon>Wallemiales</taxon>
        <taxon>Wallemiaceae</taxon>
        <taxon>Wallemia</taxon>
    </lineage>
</organism>
<dbReference type="OrthoDB" id="442921at2759"/>
<evidence type="ECO:0000259" key="1">
    <source>
        <dbReference type="PROSITE" id="PS50053"/>
    </source>
</evidence>
<dbReference type="InterPro" id="IPR022617">
    <property type="entry name" value="Rad60/SUMO-like_dom"/>
</dbReference>
<proteinExistence type="predicted"/>
<evidence type="ECO:0000313" key="2">
    <source>
        <dbReference type="EMBL" id="TIA87408.1"/>
    </source>
</evidence>
<dbReference type="InterPro" id="IPR000626">
    <property type="entry name" value="Ubiquitin-like_dom"/>
</dbReference>
<keyword evidence="3" id="KW-1185">Reference proteome</keyword>
<comment type="caution">
    <text evidence="2">The sequence shown here is derived from an EMBL/GenBank/DDBJ whole genome shotgun (WGS) entry which is preliminary data.</text>
</comment>
<evidence type="ECO:0000313" key="3">
    <source>
        <dbReference type="Proteomes" id="UP000310189"/>
    </source>
</evidence>
<dbReference type="EMBL" id="SPNW01000056">
    <property type="protein sequence ID" value="TIA87408.1"/>
    <property type="molecule type" value="Genomic_DNA"/>
</dbReference>
<dbReference type="Proteomes" id="UP000310189">
    <property type="component" value="Unassembled WGS sequence"/>
</dbReference>
<dbReference type="CDD" id="cd01763">
    <property type="entry name" value="Ubl_SUMO_like"/>
    <property type="match status" value="1"/>
</dbReference>
<accession>A0A4T0FH75</accession>
<dbReference type="Pfam" id="PF11976">
    <property type="entry name" value="Rad60-SLD"/>
    <property type="match status" value="1"/>
</dbReference>